<dbReference type="InterPro" id="IPR000639">
    <property type="entry name" value="Epox_hydrolase-like"/>
</dbReference>
<comment type="similarity">
    <text evidence="1">Belongs to the peptidase S33 family.</text>
</comment>
<dbReference type="Gene3D" id="3.40.50.1820">
    <property type="entry name" value="alpha/beta hydrolase"/>
    <property type="match status" value="1"/>
</dbReference>
<dbReference type="SUPFAM" id="SSF53474">
    <property type="entry name" value="alpha/beta-Hydrolases"/>
    <property type="match status" value="1"/>
</dbReference>
<dbReference type="InterPro" id="IPR010497">
    <property type="entry name" value="Epoxide_hydro_N"/>
</dbReference>
<feature type="active site" description="Nucleophile" evidence="4">
    <location>
        <position position="180"/>
    </location>
</feature>
<organism evidence="6 7">
    <name type="scientific">Colletotrichum asianum</name>
    <dbReference type="NCBI Taxonomy" id="702518"/>
    <lineage>
        <taxon>Eukaryota</taxon>
        <taxon>Fungi</taxon>
        <taxon>Dikarya</taxon>
        <taxon>Ascomycota</taxon>
        <taxon>Pezizomycotina</taxon>
        <taxon>Sordariomycetes</taxon>
        <taxon>Hypocreomycetidae</taxon>
        <taxon>Glomerellales</taxon>
        <taxon>Glomerellaceae</taxon>
        <taxon>Colletotrichum</taxon>
        <taxon>Colletotrichum gloeosporioides species complex</taxon>
    </lineage>
</organism>
<name>A0A8H3WJM4_9PEZI</name>
<dbReference type="PANTHER" id="PTHR21661">
    <property type="entry name" value="EPOXIDE HYDROLASE 1-RELATED"/>
    <property type="match status" value="1"/>
</dbReference>
<proteinExistence type="inferred from homology"/>
<dbReference type="OrthoDB" id="7130006at2759"/>
<evidence type="ECO:0000313" key="7">
    <source>
        <dbReference type="Proteomes" id="UP000434172"/>
    </source>
</evidence>
<evidence type="ECO:0000256" key="3">
    <source>
        <dbReference type="ARBA" id="ARBA00022801"/>
    </source>
</evidence>
<feature type="active site" description="Proton donor" evidence="4">
    <location>
        <position position="312"/>
    </location>
</feature>
<dbReference type="PRINTS" id="PR00412">
    <property type="entry name" value="EPOXHYDRLASE"/>
</dbReference>
<keyword evidence="3 6" id="KW-0378">Hydrolase</keyword>
<comment type="caution">
    <text evidence="6">The sequence shown here is derived from an EMBL/GenBank/DDBJ whole genome shotgun (WGS) entry which is preliminary data.</text>
</comment>
<keyword evidence="2" id="KW-0058">Aromatic hydrocarbons catabolism</keyword>
<dbReference type="AlphaFoldDB" id="A0A8H3WJM4"/>
<feature type="domain" description="Epoxide hydrolase N-terminal" evidence="5">
    <location>
        <begin position="5"/>
        <end position="115"/>
    </location>
</feature>
<dbReference type="PANTHER" id="PTHR21661:SF35">
    <property type="entry name" value="EPOXIDE HYDROLASE"/>
    <property type="match status" value="1"/>
</dbReference>
<dbReference type="PIRSF" id="PIRSF001112">
    <property type="entry name" value="Epoxide_hydrolase"/>
    <property type="match status" value="1"/>
</dbReference>
<reference evidence="6 7" key="1">
    <citation type="submission" date="2019-12" db="EMBL/GenBank/DDBJ databases">
        <title>A genome sequence resource for the geographically widespread anthracnose pathogen Colletotrichum asianum.</title>
        <authorList>
            <person name="Meng Y."/>
        </authorList>
    </citation>
    <scope>NUCLEOTIDE SEQUENCE [LARGE SCALE GENOMIC DNA]</scope>
    <source>
        <strain evidence="6 7">ICMP 18580</strain>
    </source>
</reference>
<dbReference type="InterPro" id="IPR016292">
    <property type="entry name" value="Epoxide_hydrolase"/>
</dbReference>
<dbReference type="GO" id="GO:0097176">
    <property type="term" value="P:epoxide metabolic process"/>
    <property type="evidence" value="ECO:0007669"/>
    <property type="project" value="TreeGrafter"/>
</dbReference>
<evidence type="ECO:0000256" key="2">
    <source>
        <dbReference type="ARBA" id="ARBA00022797"/>
    </source>
</evidence>
<dbReference type="GO" id="GO:0004301">
    <property type="term" value="F:epoxide hydrolase activity"/>
    <property type="evidence" value="ECO:0007669"/>
    <property type="project" value="TreeGrafter"/>
</dbReference>
<dbReference type="EMBL" id="WOWK01000026">
    <property type="protein sequence ID" value="KAF0327027.1"/>
    <property type="molecule type" value="Genomic_DNA"/>
</dbReference>
<evidence type="ECO:0000256" key="4">
    <source>
        <dbReference type="PIRSR" id="PIRSR001112-1"/>
    </source>
</evidence>
<gene>
    <name evidence="6" type="ORF">GQ607_005791</name>
</gene>
<evidence type="ECO:0000313" key="6">
    <source>
        <dbReference type="EMBL" id="KAF0327027.1"/>
    </source>
</evidence>
<evidence type="ECO:0000259" key="5">
    <source>
        <dbReference type="Pfam" id="PF06441"/>
    </source>
</evidence>
<dbReference type="Proteomes" id="UP000434172">
    <property type="component" value="Unassembled WGS sequence"/>
</dbReference>
<keyword evidence="7" id="KW-1185">Reference proteome</keyword>
<dbReference type="Pfam" id="PF06441">
    <property type="entry name" value="EHN"/>
    <property type="match status" value="1"/>
</dbReference>
<protein>
    <submittedName>
        <fullName evidence="6">Putative epoxide hydrolase</fullName>
    </submittedName>
</protein>
<evidence type="ECO:0000256" key="1">
    <source>
        <dbReference type="ARBA" id="ARBA00010088"/>
    </source>
</evidence>
<dbReference type="InterPro" id="IPR029058">
    <property type="entry name" value="AB_hydrolase_fold"/>
</dbReference>
<accession>A0A8H3WJM4</accession>
<sequence length="407" mass="45892">MDPSIKPYKINVPDSAIENLHAKLDDAKFPSEIPLTDSWDYGVPVSDIKRLVNHWRNGFDWRAAEAKLNQIPQYTTTISVDGFGDLDIHFVWQKSTQPGAVPLLFCHGWPGSFYEALKLIPLLTTETNGLSFDVVAPSLPNFGFSQGPDKPGFRMPQYAEVMHKVMLKLGYEQYVTQGGDWGFLITRFMGLQYPDHVLASHLSMVQAKPPSPFKNPLQYIKSLWPHTDQEKKGLERTTWFAKEGYGYNLEQQTRPATLGIGLADSPVAVLAWIYEKLHDWTDGYPWTDDEILTWISIYQFSTMGPEASVRIYYEVRHPTAHTEQFGWIPRVKLGVSIFPMDLFVPPISHAKTLGPVVYAVTHGDGGHFAAHERPEILAKDLRQMFGKGGGAHDVAQRLSQGRVQAKL</sequence>
<feature type="active site" description="Proton acceptor" evidence="4">
    <location>
        <position position="367"/>
    </location>
</feature>